<accession>A0AAV4BYI8</accession>
<dbReference type="EMBL" id="BLXT01005746">
    <property type="protein sequence ID" value="GFO25294.1"/>
    <property type="molecule type" value="Genomic_DNA"/>
</dbReference>
<sequence>MCSICRSDTNPKCEIKPPPPRPCTELGSDGVESCSTVRIFNKETGTLTQFVRSCSDSMDQGCFDSRPGYKTCADICYTDGCNVASALTPPARSIYTLIAVLVPVVWVKVKNGAG</sequence>
<dbReference type="Proteomes" id="UP000735302">
    <property type="component" value="Unassembled WGS sequence"/>
</dbReference>
<organism evidence="1 2">
    <name type="scientific">Plakobranchus ocellatus</name>
    <dbReference type="NCBI Taxonomy" id="259542"/>
    <lineage>
        <taxon>Eukaryota</taxon>
        <taxon>Metazoa</taxon>
        <taxon>Spiralia</taxon>
        <taxon>Lophotrochozoa</taxon>
        <taxon>Mollusca</taxon>
        <taxon>Gastropoda</taxon>
        <taxon>Heterobranchia</taxon>
        <taxon>Euthyneura</taxon>
        <taxon>Panpulmonata</taxon>
        <taxon>Sacoglossa</taxon>
        <taxon>Placobranchoidea</taxon>
        <taxon>Plakobranchidae</taxon>
        <taxon>Plakobranchus</taxon>
    </lineage>
</organism>
<protein>
    <recommendedName>
        <fullName evidence="3">Protein sleepless</fullName>
    </recommendedName>
</protein>
<name>A0AAV4BYI8_9GAST</name>
<gene>
    <name evidence="1" type="ORF">PoB_005179900</name>
</gene>
<proteinExistence type="predicted"/>
<dbReference type="AlphaFoldDB" id="A0AAV4BYI8"/>
<evidence type="ECO:0008006" key="3">
    <source>
        <dbReference type="Google" id="ProtNLM"/>
    </source>
</evidence>
<evidence type="ECO:0000313" key="1">
    <source>
        <dbReference type="EMBL" id="GFO25294.1"/>
    </source>
</evidence>
<evidence type="ECO:0000313" key="2">
    <source>
        <dbReference type="Proteomes" id="UP000735302"/>
    </source>
</evidence>
<comment type="caution">
    <text evidence="1">The sequence shown here is derived from an EMBL/GenBank/DDBJ whole genome shotgun (WGS) entry which is preliminary data.</text>
</comment>
<reference evidence="1 2" key="1">
    <citation type="journal article" date="2021" name="Elife">
        <title>Chloroplast acquisition without the gene transfer in kleptoplastic sea slugs, Plakobranchus ocellatus.</title>
        <authorList>
            <person name="Maeda T."/>
            <person name="Takahashi S."/>
            <person name="Yoshida T."/>
            <person name="Shimamura S."/>
            <person name="Takaki Y."/>
            <person name="Nagai Y."/>
            <person name="Toyoda A."/>
            <person name="Suzuki Y."/>
            <person name="Arimoto A."/>
            <person name="Ishii H."/>
            <person name="Satoh N."/>
            <person name="Nishiyama T."/>
            <person name="Hasebe M."/>
            <person name="Maruyama T."/>
            <person name="Minagawa J."/>
            <person name="Obokata J."/>
            <person name="Shigenobu S."/>
        </authorList>
    </citation>
    <scope>NUCLEOTIDE SEQUENCE [LARGE SCALE GENOMIC DNA]</scope>
</reference>
<keyword evidence="2" id="KW-1185">Reference proteome</keyword>